<protein>
    <recommendedName>
        <fullName evidence="5">Geranylgeranyl transferase type-1 subunit beta</fullName>
        <ecNumber evidence="4">2.5.1.59</ecNumber>
    </recommendedName>
    <alternativeName>
        <fullName evidence="12">Geranylgeranyl transferase type I subunit beta</fullName>
    </alternativeName>
    <alternativeName>
        <fullName evidence="14">Type I protein geranyl-geranyltransferase subunit beta</fullName>
    </alternativeName>
</protein>
<evidence type="ECO:0000313" key="17">
    <source>
        <dbReference type="EMBL" id="CDH54455.1"/>
    </source>
</evidence>
<comment type="subunit">
    <text evidence="13">Heterodimer of FNTA and PGGT1B. PGGT1B mediates interaction with substrate peptides.</text>
</comment>
<keyword evidence="9" id="KW-0677">Repeat</keyword>
<feature type="signal peptide" evidence="15">
    <location>
        <begin position="1"/>
        <end position="26"/>
    </location>
</feature>
<name>A0A068RXK2_9FUNG</name>
<feature type="chain" id="PRO_5001652748" description="Geranylgeranyl transferase type-1 subunit beta" evidence="15">
    <location>
        <begin position="27"/>
        <end position="384"/>
    </location>
</feature>
<keyword evidence="11" id="KW-0460">Magnesium</keyword>
<reference evidence="17" key="1">
    <citation type="submission" date="2013-08" db="EMBL/GenBank/DDBJ databases">
        <title>Gene expansion shapes genome architecture in the human pathogen Lichtheimia corymbifera: an evolutionary genomics analysis in the ancient terrestrial Mucorales (Mucoromycotina).</title>
        <authorList>
            <person name="Schwartze V.U."/>
            <person name="Winter S."/>
            <person name="Shelest E."/>
            <person name="Marcet-Houben M."/>
            <person name="Horn F."/>
            <person name="Wehner S."/>
            <person name="Hoffmann K."/>
            <person name="Riege K."/>
            <person name="Sammeth M."/>
            <person name="Nowrousian M."/>
            <person name="Valiante V."/>
            <person name="Linde J."/>
            <person name="Jacobsen I.D."/>
            <person name="Marz M."/>
            <person name="Brakhage A.A."/>
            <person name="Gabaldon T."/>
            <person name="Bocker S."/>
            <person name="Voigt K."/>
        </authorList>
    </citation>
    <scope>NUCLEOTIDE SEQUENCE [LARGE SCALE GENOMIC DNA]</scope>
    <source>
        <strain evidence="17">FSU 9682</strain>
    </source>
</reference>
<evidence type="ECO:0000256" key="15">
    <source>
        <dbReference type="SAM" id="SignalP"/>
    </source>
</evidence>
<dbReference type="GO" id="GO:0004662">
    <property type="term" value="F:CAAX-protein geranylgeranyltransferase activity"/>
    <property type="evidence" value="ECO:0007669"/>
    <property type="project" value="UniProtKB-EC"/>
</dbReference>
<evidence type="ECO:0000256" key="1">
    <source>
        <dbReference type="ARBA" id="ARBA00001946"/>
    </source>
</evidence>
<organism evidence="17 18">
    <name type="scientific">Lichtheimia corymbifera JMRC:FSU:9682</name>
    <dbReference type="NCBI Taxonomy" id="1263082"/>
    <lineage>
        <taxon>Eukaryota</taxon>
        <taxon>Fungi</taxon>
        <taxon>Fungi incertae sedis</taxon>
        <taxon>Mucoromycota</taxon>
        <taxon>Mucoromycotina</taxon>
        <taxon>Mucoromycetes</taxon>
        <taxon>Mucorales</taxon>
        <taxon>Lichtheimiaceae</taxon>
        <taxon>Lichtheimia</taxon>
    </lineage>
</organism>
<dbReference type="EC" id="2.5.1.59" evidence="4"/>
<keyword evidence="7 17" id="KW-0808">Transferase</keyword>
<dbReference type="GO" id="GO:0005953">
    <property type="term" value="C:CAAX-protein geranylgeranyltransferase complex"/>
    <property type="evidence" value="ECO:0007669"/>
    <property type="project" value="InterPro"/>
</dbReference>
<evidence type="ECO:0000256" key="14">
    <source>
        <dbReference type="ARBA" id="ARBA00078363"/>
    </source>
</evidence>
<feature type="domain" description="Prenyltransferase alpha-alpha toroid" evidence="16">
    <location>
        <begin position="34"/>
        <end position="357"/>
    </location>
</feature>
<evidence type="ECO:0000256" key="10">
    <source>
        <dbReference type="ARBA" id="ARBA00022833"/>
    </source>
</evidence>
<dbReference type="InterPro" id="IPR008930">
    <property type="entry name" value="Terpenoid_cyclase/PrenylTrfase"/>
</dbReference>
<dbReference type="GO" id="GO:0046872">
    <property type="term" value="F:metal ion binding"/>
    <property type="evidence" value="ECO:0007669"/>
    <property type="project" value="UniProtKB-KW"/>
</dbReference>
<dbReference type="Gene3D" id="1.50.10.20">
    <property type="match status" value="1"/>
</dbReference>
<dbReference type="PANTHER" id="PTHR11774">
    <property type="entry name" value="GERANYLGERANYL TRANSFERASE TYPE BETA SUBUNIT"/>
    <property type="match status" value="1"/>
</dbReference>
<evidence type="ECO:0000256" key="5">
    <source>
        <dbReference type="ARBA" id="ARBA00020603"/>
    </source>
</evidence>
<proteinExistence type="inferred from homology"/>
<comment type="cofactor">
    <cofactor evidence="1">
        <name>Mg(2+)</name>
        <dbReference type="ChEBI" id="CHEBI:18420"/>
    </cofactor>
</comment>
<dbReference type="STRING" id="1263082.A0A068RXK2"/>
<dbReference type="InterPro" id="IPR045089">
    <property type="entry name" value="PGGT1B-like"/>
</dbReference>
<evidence type="ECO:0000256" key="12">
    <source>
        <dbReference type="ARBA" id="ARBA00031713"/>
    </source>
</evidence>
<evidence type="ECO:0000256" key="7">
    <source>
        <dbReference type="ARBA" id="ARBA00022679"/>
    </source>
</evidence>
<gene>
    <name evidence="17" type="ORF">LCOR_05699.1</name>
</gene>
<keyword evidence="18" id="KW-1185">Reference proteome</keyword>
<evidence type="ECO:0000256" key="4">
    <source>
        <dbReference type="ARBA" id="ARBA00012700"/>
    </source>
</evidence>
<dbReference type="Pfam" id="PF00432">
    <property type="entry name" value="Prenyltrans"/>
    <property type="match status" value="1"/>
</dbReference>
<evidence type="ECO:0000259" key="16">
    <source>
        <dbReference type="Pfam" id="PF00432"/>
    </source>
</evidence>
<comment type="cofactor">
    <cofactor evidence="2">
        <name>Zn(2+)</name>
        <dbReference type="ChEBI" id="CHEBI:29105"/>
    </cofactor>
</comment>
<evidence type="ECO:0000256" key="13">
    <source>
        <dbReference type="ARBA" id="ARBA00065714"/>
    </source>
</evidence>
<comment type="similarity">
    <text evidence="3">Belongs to the protein prenyltransferase subunit beta family.</text>
</comment>
<dbReference type="FunFam" id="1.50.10.20:FF:000005">
    <property type="entry name" value="Geranylgeranyl transferase type-1 subunit beta"/>
    <property type="match status" value="1"/>
</dbReference>
<dbReference type="CDD" id="cd02895">
    <property type="entry name" value="GGTase-I"/>
    <property type="match status" value="1"/>
</dbReference>
<evidence type="ECO:0000256" key="9">
    <source>
        <dbReference type="ARBA" id="ARBA00022737"/>
    </source>
</evidence>
<evidence type="ECO:0000313" key="18">
    <source>
        <dbReference type="Proteomes" id="UP000027586"/>
    </source>
</evidence>
<keyword evidence="6" id="KW-0637">Prenyltransferase</keyword>
<evidence type="ECO:0000256" key="8">
    <source>
        <dbReference type="ARBA" id="ARBA00022723"/>
    </source>
</evidence>
<dbReference type="InterPro" id="IPR001330">
    <property type="entry name" value="Prenyltrans"/>
</dbReference>
<dbReference type="EMBL" id="CBTN010000023">
    <property type="protein sequence ID" value="CDH54455.1"/>
    <property type="molecule type" value="Genomic_DNA"/>
</dbReference>
<evidence type="ECO:0000256" key="6">
    <source>
        <dbReference type="ARBA" id="ARBA00022602"/>
    </source>
</evidence>
<dbReference type="SUPFAM" id="SSF48239">
    <property type="entry name" value="Terpenoid cyclases/Protein prenyltransferases"/>
    <property type="match status" value="1"/>
</dbReference>
<dbReference type="AlphaFoldDB" id="A0A068RXK2"/>
<keyword evidence="10" id="KW-0862">Zinc</keyword>
<dbReference type="OrthoDB" id="24893at2759"/>
<keyword evidence="15" id="KW-0732">Signal</keyword>
<comment type="caution">
    <text evidence="17">The sequence shown here is derived from an EMBL/GenBank/DDBJ whole genome shotgun (WGS) entry which is preliminary data.</text>
</comment>
<evidence type="ECO:0000256" key="2">
    <source>
        <dbReference type="ARBA" id="ARBA00001947"/>
    </source>
</evidence>
<keyword evidence="8" id="KW-0479">Metal-binding</keyword>
<dbReference type="PANTHER" id="PTHR11774:SF4">
    <property type="entry name" value="GERANYLGERANYL TRANSFERASE TYPE-1 SUBUNIT BETA"/>
    <property type="match status" value="1"/>
</dbReference>
<evidence type="ECO:0000256" key="3">
    <source>
        <dbReference type="ARBA" id="ARBA00010497"/>
    </source>
</evidence>
<dbReference type="Proteomes" id="UP000027586">
    <property type="component" value="Unassembled WGS sequence"/>
</dbReference>
<evidence type="ECO:0000256" key="11">
    <source>
        <dbReference type="ARBA" id="ARBA00022842"/>
    </source>
</evidence>
<dbReference type="VEuPathDB" id="FungiDB:LCOR_05699.1"/>
<dbReference type="InterPro" id="IPR041960">
    <property type="entry name" value="GGTase_I_beta"/>
</dbReference>
<accession>A0A068RXK2</accession>
<sequence>MVIHVSISPRLLQVRVLCSLCTTTTTTTTTMATFEKEKHVRYFVSNLRMLPTPYTETETNRITLGFFCLAALDLMGELETALSEQDRLDWIEWIYAQQVLPTAEEPDLNKARCGFRGSSFSGIPFDPNATHTEHIPYDSAHIANTYTALINLLLLGDDLSRVNREAIVESIRHLQQKDGSIIPAEGSLEKDARFLFCACAVSYMLNDWSGLDLDLSLQYAKRLQTYEGTFGQAPDNEAHGGSTFCGVGALTLMGKQEEGILRKEKMIRWCLNQQTTGFAGRPNKDADTCYCFWIGAALEMLGAFDMVNHSNCREFLLSCQTKIGGFAKAPGNFPDVMHSYMGVAALSLMKEPGLGTIVASINAPLTAMERLRNTRFHQQPTTSS</sequence>